<organism evidence="3 4">
    <name type="scientific">Cristinia sonorae</name>
    <dbReference type="NCBI Taxonomy" id="1940300"/>
    <lineage>
        <taxon>Eukaryota</taxon>
        <taxon>Fungi</taxon>
        <taxon>Dikarya</taxon>
        <taxon>Basidiomycota</taxon>
        <taxon>Agaricomycotina</taxon>
        <taxon>Agaricomycetes</taxon>
        <taxon>Agaricomycetidae</taxon>
        <taxon>Agaricales</taxon>
        <taxon>Pleurotineae</taxon>
        <taxon>Stephanosporaceae</taxon>
        <taxon>Cristinia</taxon>
    </lineage>
</organism>
<feature type="compositionally biased region" description="Low complexity" evidence="1">
    <location>
        <begin position="307"/>
        <end position="323"/>
    </location>
</feature>
<feature type="region of interest" description="Disordered" evidence="1">
    <location>
        <begin position="114"/>
        <end position="343"/>
    </location>
</feature>
<keyword evidence="2" id="KW-0732">Signal</keyword>
<evidence type="ECO:0000256" key="2">
    <source>
        <dbReference type="SAM" id="SignalP"/>
    </source>
</evidence>
<reference evidence="3" key="1">
    <citation type="journal article" date="2021" name="New Phytol.">
        <title>Evolutionary innovations through gain and loss of genes in the ectomycorrhizal Boletales.</title>
        <authorList>
            <person name="Wu G."/>
            <person name="Miyauchi S."/>
            <person name="Morin E."/>
            <person name="Kuo A."/>
            <person name="Drula E."/>
            <person name="Varga T."/>
            <person name="Kohler A."/>
            <person name="Feng B."/>
            <person name="Cao Y."/>
            <person name="Lipzen A."/>
            <person name="Daum C."/>
            <person name="Hundley H."/>
            <person name="Pangilinan J."/>
            <person name="Johnson J."/>
            <person name="Barry K."/>
            <person name="LaButti K."/>
            <person name="Ng V."/>
            <person name="Ahrendt S."/>
            <person name="Min B."/>
            <person name="Choi I.G."/>
            <person name="Park H."/>
            <person name="Plett J.M."/>
            <person name="Magnuson J."/>
            <person name="Spatafora J.W."/>
            <person name="Nagy L.G."/>
            <person name="Henrissat B."/>
            <person name="Grigoriev I.V."/>
            <person name="Yang Z.L."/>
            <person name="Xu J."/>
            <person name="Martin F.M."/>
        </authorList>
    </citation>
    <scope>NUCLEOTIDE SEQUENCE</scope>
    <source>
        <strain evidence="3">KKN 215</strain>
    </source>
</reference>
<gene>
    <name evidence="3" type="ORF">BXZ70DRAFT_1011532</name>
</gene>
<sequence length="390" mass="40354">MFAKTFSPFAAAVLLVSSALAHGQYGGAYGSPQEIAYSSGNGGHDHYYTGLGGYSGQYGGSQDGRPYGYLNSYHASEHPDWHQGMRYQGHPWHQPGRHGQMYNRPYGMGMMQSQRPGYGSKHRGGFRHRLKQQSEQGGMDMYSSQGSMTPGGYGVNSKGQMPTSSTGSGTSSQMVTPPSQTTTGPTFHVSGNSKLYSPKPSSSSPLGSSGATDPLSQLLNPPSGSKTPSDPIAQLLNPSSGTSGPSAGSDPSANPFAQLLNPSSGSPMGSKTQSPDPSAQLMNGPSASSKTPSQPADPSTSSVAGKPSTATPPSTSQPASSDPFASLISSMLNPPVGPNTAADPSAQLASRIVKRLLDFRCSGPIAQIPADCYRSPPFVVPGRFPGAVSF</sequence>
<dbReference type="AlphaFoldDB" id="A0A8K0UG93"/>
<comment type="caution">
    <text evidence="3">The sequence shown here is derived from an EMBL/GenBank/DDBJ whole genome shotgun (WGS) entry which is preliminary data.</text>
</comment>
<proteinExistence type="predicted"/>
<evidence type="ECO:0000313" key="4">
    <source>
        <dbReference type="Proteomes" id="UP000813824"/>
    </source>
</evidence>
<accession>A0A8K0UG93</accession>
<feature type="compositionally biased region" description="Polar residues" evidence="1">
    <location>
        <begin position="173"/>
        <end position="192"/>
    </location>
</feature>
<evidence type="ECO:0000256" key="1">
    <source>
        <dbReference type="SAM" id="MobiDB-lite"/>
    </source>
</evidence>
<feature type="compositionally biased region" description="Low complexity" evidence="1">
    <location>
        <begin position="193"/>
        <end position="210"/>
    </location>
</feature>
<feature type="compositionally biased region" description="Polar residues" evidence="1">
    <location>
        <begin position="214"/>
        <end position="228"/>
    </location>
</feature>
<dbReference type="EMBL" id="JAEVFJ010000040">
    <property type="protein sequence ID" value="KAH8087818.1"/>
    <property type="molecule type" value="Genomic_DNA"/>
</dbReference>
<feature type="signal peptide" evidence="2">
    <location>
        <begin position="1"/>
        <end position="23"/>
    </location>
</feature>
<feature type="compositionally biased region" description="Low complexity" evidence="1">
    <location>
        <begin position="163"/>
        <end position="172"/>
    </location>
</feature>
<feature type="compositionally biased region" description="Polar residues" evidence="1">
    <location>
        <begin position="260"/>
        <end position="303"/>
    </location>
</feature>
<protein>
    <submittedName>
        <fullName evidence="3">Uncharacterized protein</fullName>
    </submittedName>
</protein>
<feature type="compositionally biased region" description="Basic residues" evidence="1">
    <location>
        <begin position="120"/>
        <end position="131"/>
    </location>
</feature>
<feature type="chain" id="PRO_5035460060" evidence="2">
    <location>
        <begin position="24"/>
        <end position="390"/>
    </location>
</feature>
<evidence type="ECO:0000313" key="3">
    <source>
        <dbReference type="EMBL" id="KAH8087818.1"/>
    </source>
</evidence>
<name>A0A8K0UG93_9AGAR</name>
<feature type="compositionally biased region" description="Low complexity" evidence="1">
    <location>
        <begin position="238"/>
        <end position="252"/>
    </location>
</feature>
<dbReference type="Proteomes" id="UP000813824">
    <property type="component" value="Unassembled WGS sequence"/>
</dbReference>
<keyword evidence="4" id="KW-1185">Reference proteome</keyword>